<keyword evidence="3" id="KW-1185">Reference proteome</keyword>
<evidence type="ECO:0000313" key="3">
    <source>
        <dbReference type="Proteomes" id="UP000181976"/>
    </source>
</evidence>
<feature type="chain" id="PRO_5010183993" evidence="1">
    <location>
        <begin position="22"/>
        <end position="402"/>
    </location>
</feature>
<dbReference type="eggNOG" id="ENOG502ZBYD">
    <property type="taxonomic scope" value="Bacteria"/>
</dbReference>
<evidence type="ECO:0000256" key="1">
    <source>
        <dbReference type="SAM" id="SignalP"/>
    </source>
</evidence>
<proteinExistence type="predicted"/>
<sequence>MSCRFFVVIFLFSFVILPVTGQQTDTFVEEWKQYRNADDHEKNFKEISFLRALERFVKNCDALNRYAEELNDWKIEVSEDAKFSVLATVVSYELRPDKFIYCIKSNDSGTAFGFSREINRPLDKGWTLNYDLLPLSEDTLVGLKVFVQGKLWLDIPDLNTAILLESLLRSGGSESIFQLSEKIQKRLSLMMSQPELFFNDFSGFSGLSTLLLPKEGLKIVTWNIEERDGDHHFYGKIAINKGEGQINVFQLRDNFRDISQPEYASLQFPDWYGAVYYHVIPIHYKKDIYYTLLGYNGKDAFSKLRVIDVLYFNEKGYPNFGASVFNINGRLKKRLLFEYNNNAGMMLKYDEREKKIVMDHLSPMDAVYEGYRSYYVPDLTYDALEYRKGQWVLLQGIEYPNR</sequence>
<protein>
    <submittedName>
        <fullName evidence="2">Uncharacterized protein</fullName>
    </submittedName>
</protein>
<evidence type="ECO:0000313" key="2">
    <source>
        <dbReference type="EMBL" id="SFE48430.1"/>
    </source>
</evidence>
<organism evidence="2 3">
    <name type="scientific">Thermophagus xiamenensis</name>
    <dbReference type="NCBI Taxonomy" id="385682"/>
    <lineage>
        <taxon>Bacteria</taxon>
        <taxon>Pseudomonadati</taxon>
        <taxon>Bacteroidota</taxon>
        <taxon>Bacteroidia</taxon>
        <taxon>Marinilabiliales</taxon>
        <taxon>Marinilabiliaceae</taxon>
        <taxon>Thermophagus</taxon>
    </lineage>
</organism>
<dbReference type="EMBL" id="FONA01000012">
    <property type="protein sequence ID" value="SFE48430.1"/>
    <property type="molecule type" value="Genomic_DNA"/>
</dbReference>
<accession>A0A1I2AZT8</accession>
<dbReference type="OrthoDB" id="788168at2"/>
<keyword evidence="1" id="KW-0732">Signal</keyword>
<dbReference type="RefSeq" id="WP_010527418.1">
    <property type="nucleotide sequence ID" value="NZ_AFSL01000044.1"/>
</dbReference>
<gene>
    <name evidence="2" type="ORF">SAMN05444380_11224</name>
</gene>
<dbReference type="AlphaFoldDB" id="A0A1I2AZT8"/>
<reference evidence="2 3" key="1">
    <citation type="submission" date="2016-10" db="EMBL/GenBank/DDBJ databases">
        <authorList>
            <person name="de Groot N.N."/>
        </authorList>
    </citation>
    <scope>NUCLEOTIDE SEQUENCE [LARGE SCALE GENOMIC DNA]</scope>
    <source>
        <strain evidence="2 3">DSM 19012</strain>
    </source>
</reference>
<dbReference type="InParanoid" id="A0A1I2AZT8"/>
<name>A0A1I2AZT8_9BACT</name>
<dbReference type="Proteomes" id="UP000181976">
    <property type="component" value="Unassembled WGS sequence"/>
</dbReference>
<feature type="signal peptide" evidence="1">
    <location>
        <begin position="1"/>
        <end position="21"/>
    </location>
</feature>
<dbReference type="STRING" id="385682.SAMN05444380_11224"/>